<feature type="region of interest" description="Disordered" evidence="1">
    <location>
        <begin position="1"/>
        <end position="23"/>
    </location>
</feature>
<dbReference type="RefSeq" id="WP_053968203.1">
    <property type="nucleotide sequence ID" value="NZ_LIUF01000003.1"/>
</dbReference>
<dbReference type="InterPro" id="IPR058335">
    <property type="entry name" value="PccX"/>
</dbReference>
<reference evidence="2 3" key="1">
    <citation type="submission" date="2015-08" db="EMBL/GenBank/DDBJ databases">
        <title>Genomes of Isolates from Cabo Rojo, PR.</title>
        <authorList>
            <person name="Sanchez-Nieves R.L."/>
            <person name="Montalvo-Rodriguez R."/>
        </authorList>
    </citation>
    <scope>NUCLEOTIDE SEQUENCE [LARGE SCALE GENOMIC DNA]</scope>
    <source>
        <strain evidence="2 3">SL3</strain>
    </source>
</reference>
<comment type="caution">
    <text evidence="2">The sequence shown here is derived from an EMBL/GenBank/DDBJ whole genome shotgun (WGS) entry which is preliminary data.</text>
</comment>
<proteinExistence type="predicted"/>
<dbReference type="STRING" id="1705562.AMS69_11485"/>
<dbReference type="AlphaFoldDB" id="A0A0N0BNW4"/>
<gene>
    <name evidence="2" type="ORF">AMS69_11485</name>
</gene>
<dbReference type="PATRIC" id="fig|1705562.3.peg.482"/>
<name>A0A0N0BNW4_9EURY</name>
<evidence type="ECO:0000256" key="1">
    <source>
        <dbReference type="SAM" id="MobiDB-lite"/>
    </source>
</evidence>
<accession>A0A0N0BNW4</accession>
<dbReference type="Proteomes" id="UP000037729">
    <property type="component" value="Unassembled WGS sequence"/>
</dbReference>
<evidence type="ECO:0008006" key="4">
    <source>
        <dbReference type="Google" id="ProtNLM"/>
    </source>
</evidence>
<keyword evidence="3" id="KW-1185">Reference proteome</keyword>
<protein>
    <recommendedName>
        <fullName evidence="4">Acc operon protein</fullName>
    </recommendedName>
</protein>
<evidence type="ECO:0000313" key="2">
    <source>
        <dbReference type="EMBL" id="KOX93063.1"/>
    </source>
</evidence>
<dbReference type="EMBL" id="LIUF01000003">
    <property type="protein sequence ID" value="KOX93063.1"/>
    <property type="molecule type" value="Genomic_DNA"/>
</dbReference>
<sequence length="103" mass="10970">MATRETPQSDTETAPLTDSANSADLSLSIPADASETEATAIAAAISAHVTARQRAAVATAQRQTVEYADEWTLAGRLASVGKRRLPSKVKRGEEWKAAARARY</sequence>
<dbReference type="OrthoDB" id="240700at2157"/>
<organism evidence="2 3">
    <name type="scientific">Haloarcula rubripromontorii</name>
    <dbReference type="NCBI Taxonomy" id="1705562"/>
    <lineage>
        <taxon>Archaea</taxon>
        <taxon>Methanobacteriati</taxon>
        <taxon>Methanobacteriota</taxon>
        <taxon>Stenosarchaea group</taxon>
        <taxon>Halobacteria</taxon>
        <taxon>Halobacteriales</taxon>
        <taxon>Haloarculaceae</taxon>
        <taxon>Haloarcula</taxon>
    </lineage>
</organism>
<evidence type="ECO:0000313" key="3">
    <source>
        <dbReference type="Proteomes" id="UP000037729"/>
    </source>
</evidence>
<dbReference type="Pfam" id="PF26062">
    <property type="entry name" value="DUF8022"/>
    <property type="match status" value="1"/>
</dbReference>